<accession>A0AAV3SPT8</accession>
<keyword evidence="2" id="KW-0012">Acyltransferase</keyword>
<dbReference type="RefSeq" id="WP_343777283.1">
    <property type="nucleotide sequence ID" value="NZ_BAAADQ010000003.1"/>
</dbReference>
<dbReference type="Proteomes" id="UP001501425">
    <property type="component" value="Unassembled WGS sequence"/>
</dbReference>
<feature type="domain" description="N-acetyltransferase" evidence="3">
    <location>
        <begin position="1"/>
        <end position="114"/>
    </location>
</feature>
<evidence type="ECO:0000313" key="5">
    <source>
        <dbReference type="EMBL" id="MEZ3168156.1"/>
    </source>
</evidence>
<comment type="caution">
    <text evidence="4">The sequence shown here is derived from an EMBL/GenBank/DDBJ whole genome shotgun (WGS) entry which is preliminary data.</text>
</comment>
<gene>
    <name evidence="5" type="ORF">ABNG02_12565</name>
    <name evidence="4" type="ORF">GCM10008994_10770</name>
</gene>
<proteinExistence type="predicted"/>
<evidence type="ECO:0000256" key="2">
    <source>
        <dbReference type="ARBA" id="ARBA00023315"/>
    </source>
</evidence>
<dbReference type="EMBL" id="BAAADQ010000003">
    <property type="protein sequence ID" value="GAA0537465.1"/>
    <property type="molecule type" value="Genomic_DNA"/>
</dbReference>
<dbReference type="SUPFAM" id="SSF55729">
    <property type="entry name" value="Acyl-CoA N-acyltransferases (Nat)"/>
    <property type="match status" value="1"/>
</dbReference>
<sequence>MEIRRLPATEAAVERHARELWLPYHRDLAAAVEAHALADRPDRLFVGDLCVAPPFRGSGLADRPLDRAVADASDRGCGQLRLDVDVDNGRAAAFYDRRGFETYRKDLTMGVGRA</sequence>
<organism evidence="4 6">
    <name type="scientific">Halorubrum ejinorense</name>
    <dbReference type="NCBI Taxonomy" id="425309"/>
    <lineage>
        <taxon>Archaea</taxon>
        <taxon>Methanobacteriati</taxon>
        <taxon>Methanobacteriota</taxon>
        <taxon>Stenosarchaea group</taxon>
        <taxon>Halobacteria</taxon>
        <taxon>Halobacteriales</taxon>
        <taxon>Haloferacaceae</taxon>
        <taxon>Halorubrum</taxon>
    </lineage>
</organism>
<protein>
    <submittedName>
        <fullName evidence="5">GNAT family N-acetyltransferase</fullName>
    </submittedName>
</protein>
<dbReference type="Gene3D" id="3.40.630.30">
    <property type="match status" value="1"/>
</dbReference>
<reference evidence="4" key="2">
    <citation type="submission" date="2023-12" db="EMBL/GenBank/DDBJ databases">
        <authorList>
            <person name="Sun Q."/>
            <person name="Inoue M."/>
        </authorList>
    </citation>
    <scope>NUCLEOTIDE SEQUENCE</scope>
    <source>
        <strain evidence="4">JCM 14265</strain>
    </source>
</reference>
<dbReference type="GO" id="GO:0016747">
    <property type="term" value="F:acyltransferase activity, transferring groups other than amino-acyl groups"/>
    <property type="evidence" value="ECO:0007669"/>
    <property type="project" value="InterPro"/>
</dbReference>
<dbReference type="AlphaFoldDB" id="A0AAV3SPT8"/>
<dbReference type="CDD" id="cd04301">
    <property type="entry name" value="NAT_SF"/>
    <property type="match status" value="1"/>
</dbReference>
<evidence type="ECO:0000259" key="3">
    <source>
        <dbReference type="PROSITE" id="PS51186"/>
    </source>
</evidence>
<evidence type="ECO:0000313" key="6">
    <source>
        <dbReference type="Proteomes" id="UP001501425"/>
    </source>
</evidence>
<dbReference type="PANTHER" id="PTHR43877:SF1">
    <property type="entry name" value="ACETYLTRANSFERASE"/>
    <property type="match status" value="1"/>
</dbReference>
<evidence type="ECO:0000313" key="7">
    <source>
        <dbReference type="Proteomes" id="UP001567571"/>
    </source>
</evidence>
<dbReference type="Proteomes" id="UP001567571">
    <property type="component" value="Unassembled WGS sequence"/>
</dbReference>
<evidence type="ECO:0000313" key="4">
    <source>
        <dbReference type="EMBL" id="GAA0537465.1"/>
    </source>
</evidence>
<dbReference type="InterPro" id="IPR000182">
    <property type="entry name" value="GNAT_dom"/>
</dbReference>
<dbReference type="InterPro" id="IPR050832">
    <property type="entry name" value="Bact_Acetyltransf"/>
</dbReference>
<keyword evidence="1" id="KW-0808">Transferase</keyword>
<dbReference type="InterPro" id="IPR016181">
    <property type="entry name" value="Acyl_CoA_acyltransferase"/>
</dbReference>
<keyword evidence="7" id="KW-1185">Reference proteome</keyword>
<dbReference type="EMBL" id="JBEDNW010000006">
    <property type="protein sequence ID" value="MEZ3168156.1"/>
    <property type="molecule type" value="Genomic_DNA"/>
</dbReference>
<name>A0AAV3SPT8_9EURY</name>
<reference evidence="5 7" key="3">
    <citation type="submission" date="2024-06" db="EMBL/GenBank/DDBJ databases">
        <title>Halorubrum miltondacostae sp. nov., a potential PHA producer isolated from an inland solar saltern in Rio Maior, Portugal.</title>
        <authorList>
            <person name="Albuquerque L."/>
            <person name="Viver T."/>
            <person name="Barroso C."/>
            <person name="Claudino R."/>
            <person name="Galvan M."/>
            <person name="Simoes G."/>
            <person name="Lobo Da Cunha A."/>
            <person name="Egas C."/>
        </authorList>
    </citation>
    <scope>NUCLEOTIDE SEQUENCE [LARGE SCALE GENOMIC DNA]</scope>
    <source>
        <strain evidence="5 7">DSM 18646</strain>
    </source>
</reference>
<dbReference type="PANTHER" id="PTHR43877">
    <property type="entry name" value="AMINOALKYLPHOSPHONATE N-ACETYLTRANSFERASE-RELATED-RELATED"/>
    <property type="match status" value="1"/>
</dbReference>
<dbReference type="PROSITE" id="PS51186">
    <property type="entry name" value="GNAT"/>
    <property type="match status" value="1"/>
</dbReference>
<evidence type="ECO:0000256" key="1">
    <source>
        <dbReference type="ARBA" id="ARBA00022679"/>
    </source>
</evidence>
<reference evidence="4" key="1">
    <citation type="journal article" date="2014" name="Int. J. Syst. Evol. Microbiol.">
        <title>Complete genome sequence of Corynebacterium casei LMG S-19264T (=DSM 44701T), isolated from a smear-ripened cheese.</title>
        <authorList>
            <consortium name="US DOE Joint Genome Institute (JGI-PGF)"/>
            <person name="Walter F."/>
            <person name="Albersmeier A."/>
            <person name="Kalinowski J."/>
            <person name="Ruckert C."/>
        </authorList>
    </citation>
    <scope>NUCLEOTIDE SEQUENCE</scope>
    <source>
        <strain evidence="4">JCM 14265</strain>
    </source>
</reference>
<dbReference type="Pfam" id="PF00583">
    <property type="entry name" value="Acetyltransf_1"/>
    <property type="match status" value="1"/>
</dbReference>